<feature type="binding site" evidence="3">
    <location>
        <position position="395"/>
    </location>
    <ligand>
        <name>ATP</name>
        <dbReference type="ChEBI" id="CHEBI:30616"/>
    </ligand>
</feature>
<dbReference type="PANTHER" id="PTHR32401:SF48">
    <property type="entry name" value="LEGUME LECTIN DOMAIN-CONTAINING PROTEIN"/>
    <property type="match status" value="1"/>
</dbReference>
<dbReference type="PROSITE" id="PS00307">
    <property type="entry name" value="LECTIN_LEGUME_BETA"/>
    <property type="match status" value="1"/>
</dbReference>
<comment type="caution">
    <text evidence="6">The sequence shown here is derived from an EMBL/GenBank/DDBJ whole genome shotgun (WGS) entry which is preliminary data.</text>
</comment>
<dbReference type="CDD" id="cd06899">
    <property type="entry name" value="lectin_legume_LecRK_Arcelin_ConA"/>
    <property type="match status" value="1"/>
</dbReference>
<accession>A0A8J5VUT6</accession>
<dbReference type="FunFam" id="2.60.120.200:FF:000164">
    <property type="entry name" value="Putative L-type lectin-domain containing receptor kinase S.5"/>
    <property type="match status" value="1"/>
</dbReference>
<reference evidence="6" key="1">
    <citation type="journal article" date="2021" name="bioRxiv">
        <title>Whole Genome Assembly and Annotation of Northern Wild Rice, Zizania palustris L., Supports a Whole Genome Duplication in the Zizania Genus.</title>
        <authorList>
            <person name="Haas M."/>
            <person name="Kono T."/>
            <person name="Macchietto M."/>
            <person name="Millas R."/>
            <person name="McGilp L."/>
            <person name="Shao M."/>
            <person name="Duquette J."/>
            <person name="Hirsch C.N."/>
            <person name="Kimball J."/>
        </authorList>
    </citation>
    <scope>NUCLEOTIDE SEQUENCE</scope>
    <source>
        <tissue evidence="6">Fresh leaf tissue</tissue>
    </source>
</reference>
<keyword evidence="3" id="KW-0067">ATP-binding</keyword>
<dbReference type="InterPro" id="IPR017441">
    <property type="entry name" value="Protein_kinase_ATP_BS"/>
</dbReference>
<name>A0A8J5VUT6_ZIZPA</name>
<dbReference type="Proteomes" id="UP000729402">
    <property type="component" value="Unassembled WGS sequence"/>
</dbReference>
<dbReference type="AlphaFoldDB" id="A0A8J5VUT6"/>
<dbReference type="InterPro" id="IPR001220">
    <property type="entry name" value="Legume_lectin_dom"/>
</dbReference>
<feature type="signal peptide" evidence="4">
    <location>
        <begin position="1"/>
        <end position="35"/>
    </location>
</feature>
<evidence type="ECO:0000256" key="1">
    <source>
        <dbReference type="ARBA" id="ARBA00007606"/>
    </source>
</evidence>
<evidence type="ECO:0000313" key="7">
    <source>
        <dbReference type="Proteomes" id="UP000729402"/>
    </source>
</evidence>
<evidence type="ECO:0000313" key="6">
    <source>
        <dbReference type="EMBL" id="KAG8072106.1"/>
    </source>
</evidence>
<feature type="chain" id="PRO_5035268630" description="Legume lectin domain-containing protein" evidence="4">
    <location>
        <begin position="36"/>
        <end position="428"/>
    </location>
</feature>
<protein>
    <recommendedName>
        <fullName evidence="5">Legume lectin domain-containing protein</fullName>
    </recommendedName>
</protein>
<proteinExistence type="inferred from homology"/>
<dbReference type="PANTHER" id="PTHR32401">
    <property type="entry name" value="CONCANAVALIN A-LIKE LECTIN FAMILY PROTEIN"/>
    <property type="match status" value="1"/>
</dbReference>
<dbReference type="GO" id="GO:0030246">
    <property type="term" value="F:carbohydrate binding"/>
    <property type="evidence" value="ECO:0007669"/>
    <property type="project" value="UniProtKB-KW"/>
</dbReference>
<evidence type="ECO:0000259" key="5">
    <source>
        <dbReference type="Pfam" id="PF00139"/>
    </source>
</evidence>
<organism evidence="6 7">
    <name type="scientific">Zizania palustris</name>
    <name type="common">Northern wild rice</name>
    <dbReference type="NCBI Taxonomy" id="103762"/>
    <lineage>
        <taxon>Eukaryota</taxon>
        <taxon>Viridiplantae</taxon>
        <taxon>Streptophyta</taxon>
        <taxon>Embryophyta</taxon>
        <taxon>Tracheophyta</taxon>
        <taxon>Spermatophyta</taxon>
        <taxon>Magnoliopsida</taxon>
        <taxon>Liliopsida</taxon>
        <taxon>Poales</taxon>
        <taxon>Poaceae</taxon>
        <taxon>BOP clade</taxon>
        <taxon>Oryzoideae</taxon>
        <taxon>Oryzeae</taxon>
        <taxon>Zizaniinae</taxon>
        <taxon>Zizania</taxon>
    </lineage>
</organism>
<gene>
    <name evidence="6" type="ORF">GUJ93_ZPchr0006g45554</name>
</gene>
<feature type="domain" description="Legume lectin" evidence="5">
    <location>
        <begin position="50"/>
        <end position="309"/>
    </location>
</feature>
<dbReference type="PROSITE" id="PS00107">
    <property type="entry name" value="PROTEIN_KINASE_ATP"/>
    <property type="match status" value="1"/>
</dbReference>
<sequence length="428" mass="46444">MMFRMGLRRRAMASSALLQLLWCASVCLFLPSARAQATIFTSTIDGKEATTFSFPMFDRSLMMLKDNLTFSSNATVTQEALHITPDTGNRPEIFLANKAGRVFFPNPFVVWVSSSSNATAGGKHIASFSTVFKANLFRSNLNKNVKGEGLAFVIASRNDGEVPIGSYGGYLGLTNAYTDGNATNGFVAVELDSVKQSYDIDDNHVGLDINGVRSTTANSLTPFGIQLAPINTTNDDGSFFVWVEYNGTSRHVWVYMSKNETKPTAAVLNAPLDISTVLLGNKAFFGFSASTGQGYQLNIVRMWNMTVEKLVAAIGLLAALHIRKRRRRIGDGDNPYNTIDFRSIPGVAREFDYMELRKGTNNFDKAMKLGQGGYGVVYRATVVGEDGRSVDVAVKQFSSSSASSSTASVTAISSSSSQTVLARAAKEW</sequence>
<dbReference type="GO" id="GO:0005524">
    <property type="term" value="F:ATP binding"/>
    <property type="evidence" value="ECO:0007669"/>
    <property type="project" value="UniProtKB-UniRule"/>
</dbReference>
<dbReference type="EMBL" id="JAAALK010000283">
    <property type="protein sequence ID" value="KAG8072106.1"/>
    <property type="molecule type" value="Genomic_DNA"/>
</dbReference>
<reference evidence="6" key="2">
    <citation type="submission" date="2021-02" db="EMBL/GenBank/DDBJ databases">
        <authorList>
            <person name="Kimball J.A."/>
            <person name="Haas M.W."/>
            <person name="Macchietto M."/>
            <person name="Kono T."/>
            <person name="Duquette J."/>
            <person name="Shao M."/>
        </authorList>
    </citation>
    <scope>NUCLEOTIDE SEQUENCE</scope>
    <source>
        <tissue evidence="6">Fresh leaf tissue</tissue>
    </source>
</reference>
<dbReference type="Pfam" id="PF00139">
    <property type="entry name" value="Lectin_legB"/>
    <property type="match status" value="1"/>
</dbReference>
<evidence type="ECO:0000256" key="4">
    <source>
        <dbReference type="SAM" id="SignalP"/>
    </source>
</evidence>
<dbReference type="InterPro" id="IPR050258">
    <property type="entry name" value="Leguminous_Lectin"/>
</dbReference>
<comment type="similarity">
    <text evidence="1">Belongs to the leguminous lectin family.</text>
</comment>
<dbReference type="InterPro" id="IPR019825">
    <property type="entry name" value="Lectin_legB_Mn/Ca_BS"/>
</dbReference>
<keyword evidence="7" id="KW-1185">Reference proteome</keyword>
<dbReference type="OrthoDB" id="1913956at2759"/>
<evidence type="ECO:0000256" key="3">
    <source>
        <dbReference type="PROSITE-ProRule" id="PRU10141"/>
    </source>
</evidence>
<keyword evidence="2" id="KW-0430">Lectin</keyword>
<keyword evidence="3" id="KW-0547">Nucleotide-binding</keyword>
<evidence type="ECO:0000256" key="2">
    <source>
        <dbReference type="ARBA" id="ARBA00022734"/>
    </source>
</evidence>
<keyword evidence="4" id="KW-0732">Signal</keyword>